<dbReference type="Pfam" id="PF00326">
    <property type="entry name" value="Peptidase_S9"/>
    <property type="match status" value="1"/>
</dbReference>
<dbReference type="GO" id="GO:0008239">
    <property type="term" value="F:dipeptidyl-peptidase activity"/>
    <property type="evidence" value="ECO:0007669"/>
    <property type="project" value="TreeGrafter"/>
</dbReference>
<dbReference type="Gene3D" id="2.140.10.30">
    <property type="entry name" value="Dipeptidylpeptidase IV, N-terminal domain"/>
    <property type="match status" value="1"/>
</dbReference>
<feature type="chain" id="PRO_5007096974" description="S9 family peptidase" evidence="1">
    <location>
        <begin position="20"/>
        <end position="723"/>
    </location>
</feature>
<dbReference type="SUPFAM" id="SSF82171">
    <property type="entry name" value="DPP6 N-terminal domain-like"/>
    <property type="match status" value="1"/>
</dbReference>
<organism evidence="4 5">
    <name type="scientific">Proteiniphilum acetatigenes</name>
    <dbReference type="NCBI Taxonomy" id="294710"/>
    <lineage>
        <taxon>Bacteria</taxon>
        <taxon>Pseudomonadati</taxon>
        <taxon>Bacteroidota</taxon>
        <taxon>Bacteroidia</taxon>
        <taxon>Bacteroidales</taxon>
        <taxon>Dysgonomonadaceae</taxon>
        <taxon>Proteiniphilum</taxon>
    </lineage>
</organism>
<feature type="domain" description="Peptidase S9 prolyl oligopeptidase catalytic" evidence="2">
    <location>
        <begin position="525"/>
        <end position="718"/>
    </location>
</feature>
<comment type="caution">
    <text evidence="4">The sequence shown here is derived from an EMBL/GenBank/DDBJ whole genome shotgun (WGS) entry which is preliminary data.</text>
</comment>
<accession>A0A101HKR3</accession>
<evidence type="ECO:0000256" key="1">
    <source>
        <dbReference type="SAM" id="SignalP"/>
    </source>
</evidence>
<gene>
    <name evidence="4" type="ORF">XD92_0177</name>
</gene>
<evidence type="ECO:0008006" key="6">
    <source>
        <dbReference type="Google" id="ProtNLM"/>
    </source>
</evidence>
<dbReference type="InterPro" id="IPR001375">
    <property type="entry name" value="Peptidase_S9_cat"/>
</dbReference>
<dbReference type="PANTHER" id="PTHR11731:SF193">
    <property type="entry name" value="DIPEPTIDYL PEPTIDASE 9"/>
    <property type="match status" value="1"/>
</dbReference>
<dbReference type="InterPro" id="IPR050278">
    <property type="entry name" value="Serine_Prot_S9B/DPPIV"/>
</dbReference>
<dbReference type="Pfam" id="PF00930">
    <property type="entry name" value="DPPIV_N"/>
    <property type="match status" value="1"/>
</dbReference>
<evidence type="ECO:0000259" key="2">
    <source>
        <dbReference type="Pfam" id="PF00326"/>
    </source>
</evidence>
<dbReference type="GO" id="GO:0008236">
    <property type="term" value="F:serine-type peptidase activity"/>
    <property type="evidence" value="ECO:0007669"/>
    <property type="project" value="InterPro"/>
</dbReference>
<proteinExistence type="predicted"/>
<keyword evidence="1" id="KW-0732">Signal</keyword>
<evidence type="ECO:0000259" key="3">
    <source>
        <dbReference type="Pfam" id="PF00930"/>
    </source>
</evidence>
<protein>
    <recommendedName>
        <fullName evidence="6">S9 family peptidase</fullName>
    </recommendedName>
</protein>
<dbReference type="AlphaFoldDB" id="A0A101HKR3"/>
<sequence>MTHYRQSLISLFIMLFPFAAQTSAQENRIFTLEELIPGGKEHDQYVPLTAATYQWQGNRLMVIENDSVWELINTEGKSRKKLQLTFAGISGSPAVKEQRVNHLTFTNEEETVILTTDSGIGTYDLKNKTVLTFFNYPEKSENHSLSPSGQYLAYTKANNLYLLDSIGKEHALTNESDRAIVCGQPVHRNEFGINKGIFWSPDGNKMAFYRMDERMVSDYPLVDASARIAVVKPEKYPMAGMTSHQVTIGIHDTRDGKTTWLKTGEPADQYLTNIAWSPDGEDLYVAHLNRGQETMQLKRYNSATGDEERMLFSETHPKYVEPENPVLFVRGSQDRFIWQSERNGFNHLYLYDTHGNLLKQLTDGSWEVTEITGFDEKGENIYFLSTLPSPIDRHICSVNIKSGKITQHTTLPGIHTAQLSYSGRYLIDHHTAHDNPGRIDLMDCRTGKITLLNKADNPFAGYRMPTVDVGTLKAADGVTDLWYRMVKPADFDPAKKYPVVIYVYGGPHSQLVNNRWRYGSGGWETHMAQKGYILFVMDNRGTAFRGLAFEQATHRRLGTIEAEDQMKGVEYLRSLPYIDSERMGIHGWSYGGFMAINMLLRYPDLFRVGVAGGPVIDWKYYEVMYGERYMDSPQENPEGYEKSSLLNRAGELKAHLLIIHGDEDPTVVLQNTLQFLKASIKAGTHPDLFLYPGHGHNMIGPDRVHLHEHITRYFENFIDRNSP</sequence>
<dbReference type="InterPro" id="IPR002469">
    <property type="entry name" value="Peptidase_S9B_N"/>
</dbReference>
<dbReference type="Proteomes" id="UP000053860">
    <property type="component" value="Unassembled WGS sequence"/>
</dbReference>
<dbReference type="Gene3D" id="3.40.50.1820">
    <property type="entry name" value="alpha/beta hydrolase"/>
    <property type="match status" value="1"/>
</dbReference>
<evidence type="ECO:0000313" key="4">
    <source>
        <dbReference type="EMBL" id="KUK78614.1"/>
    </source>
</evidence>
<dbReference type="EMBL" id="LGGN01000016">
    <property type="protein sequence ID" value="KUK78614.1"/>
    <property type="molecule type" value="Genomic_DNA"/>
</dbReference>
<evidence type="ECO:0000313" key="5">
    <source>
        <dbReference type="Proteomes" id="UP000053860"/>
    </source>
</evidence>
<feature type="signal peptide" evidence="1">
    <location>
        <begin position="1"/>
        <end position="19"/>
    </location>
</feature>
<dbReference type="GO" id="GO:0006508">
    <property type="term" value="P:proteolysis"/>
    <property type="evidence" value="ECO:0007669"/>
    <property type="project" value="InterPro"/>
</dbReference>
<dbReference type="InterPro" id="IPR029058">
    <property type="entry name" value="AB_hydrolase_fold"/>
</dbReference>
<name>A0A101HKR3_9BACT</name>
<dbReference type="PANTHER" id="PTHR11731">
    <property type="entry name" value="PROTEASE FAMILY S9B,C DIPEPTIDYL-PEPTIDASE IV-RELATED"/>
    <property type="match status" value="1"/>
</dbReference>
<reference evidence="5" key="1">
    <citation type="journal article" date="2015" name="MBio">
        <title>Genome-Resolved Metagenomic Analysis Reveals Roles for Candidate Phyla and Other Microbial Community Members in Biogeochemical Transformations in Oil Reservoirs.</title>
        <authorList>
            <person name="Hu P."/>
            <person name="Tom L."/>
            <person name="Singh A."/>
            <person name="Thomas B.C."/>
            <person name="Baker B.J."/>
            <person name="Piceno Y.M."/>
            <person name="Andersen G.L."/>
            <person name="Banfield J.F."/>
        </authorList>
    </citation>
    <scope>NUCLEOTIDE SEQUENCE [LARGE SCALE GENOMIC DNA]</scope>
</reference>
<feature type="domain" description="Dipeptidylpeptidase IV N-terminal" evidence="3">
    <location>
        <begin position="106"/>
        <end position="436"/>
    </location>
</feature>
<dbReference type="SUPFAM" id="SSF53474">
    <property type="entry name" value="alpha/beta-Hydrolases"/>
    <property type="match status" value="1"/>
</dbReference>
<dbReference type="PATRIC" id="fig|294710.3.peg.383"/>